<evidence type="ECO:0000313" key="4">
    <source>
        <dbReference type="EMBL" id="AMK10905.1"/>
    </source>
</evidence>
<dbReference type="KEGG" id="dej:AWY79_07175"/>
<dbReference type="InterPro" id="IPR001119">
    <property type="entry name" value="SLH_dom"/>
</dbReference>
<protein>
    <submittedName>
        <fullName evidence="5">S-layer family protein</fullName>
    </submittedName>
</protein>
<evidence type="ECO:0000256" key="1">
    <source>
        <dbReference type="PROSITE-ProRule" id="PRU00339"/>
    </source>
</evidence>
<name>A0A126QN95_9BACT</name>
<evidence type="ECO:0000313" key="7">
    <source>
        <dbReference type="Proteomes" id="UP000295506"/>
    </source>
</evidence>
<sequence>MKKHLLFFAGLLTVVLLAACGPKGAAPTSLEDTPPNHYLRGMELVDAGNLGEAQTRFARALELDPKYAPGFAGQALLAALNAGALPAGKDREGATDAFRALLDKGYAKAATPAEKFIVAVTGVRAETAAKDARWIQAVEKWDAKGRVIKDVDEGALPYYRNVEALQFFMGKAWFEAGDYAKAKASLGAVVGTDVGKWHRPANDLYARIQKIEQAAANYTVTGVSWAIAAKDSVSRADVAALIVNELNLPKLFGKLSAAEPKADFVPADVSGHAFQVEIVEILKWNVRGLEPTYNATARAELFLPGEPVSRKEMALTLEDILIKVSGDESLATRYFGQDNSPYADVKPTEAHYNAVVNVVTRNLMETDLSGNFRPEDDLDGAELLLAVVRLRNAVNAD</sequence>
<feature type="signal peptide" evidence="2">
    <location>
        <begin position="1"/>
        <end position="25"/>
    </location>
</feature>
<dbReference type="Pfam" id="PF00395">
    <property type="entry name" value="SLH"/>
    <property type="match status" value="1"/>
</dbReference>
<reference evidence="5 7" key="2">
    <citation type="submission" date="2019-03" db="EMBL/GenBank/DDBJ databases">
        <title>Genomic Encyclopedia of Type Strains, Phase IV (KMG-IV): sequencing the most valuable type-strain genomes for metagenomic binning, comparative biology and taxonomic classification.</title>
        <authorList>
            <person name="Goeker M."/>
        </authorList>
    </citation>
    <scope>NUCLEOTIDE SEQUENCE [LARGE SCALE GENOMIC DNA]</scope>
    <source>
        <strain evidence="5 7">DSM 101483</strain>
    </source>
</reference>
<evidence type="ECO:0000313" key="5">
    <source>
        <dbReference type="EMBL" id="TDT91897.1"/>
    </source>
</evidence>
<dbReference type="SUPFAM" id="SSF48452">
    <property type="entry name" value="TPR-like"/>
    <property type="match status" value="1"/>
</dbReference>
<dbReference type="InterPro" id="IPR019734">
    <property type="entry name" value="TPR_rpt"/>
</dbReference>
<dbReference type="PROSITE" id="PS51257">
    <property type="entry name" value="PROKAR_LIPOPROTEIN"/>
    <property type="match status" value="1"/>
</dbReference>
<dbReference type="RefSeq" id="WP_066801985.1">
    <property type="nucleotide sequence ID" value="NZ_CP014206.1"/>
</dbReference>
<evidence type="ECO:0000256" key="2">
    <source>
        <dbReference type="SAM" id="SignalP"/>
    </source>
</evidence>
<keyword evidence="1" id="KW-0802">TPR repeat</keyword>
<dbReference type="Gene3D" id="1.25.40.10">
    <property type="entry name" value="Tetratricopeptide repeat domain"/>
    <property type="match status" value="1"/>
</dbReference>
<dbReference type="PROSITE" id="PS50005">
    <property type="entry name" value="TPR"/>
    <property type="match status" value="1"/>
</dbReference>
<reference evidence="4 6" key="1">
    <citation type="journal article" date="2016" name="Front. Microbiol.">
        <title>Genome Sequence of the Piezophilic, Mesophilic Sulfate-Reducing Bacterium Desulfovibrio indicus J2T.</title>
        <authorList>
            <person name="Cao J."/>
            <person name="Maignien L."/>
            <person name="Shao Z."/>
            <person name="Alain K."/>
            <person name="Jebbar M."/>
        </authorList>
    </citation>
    <scope>NUCLEOTIDE SEQUENCE [LARGE SCALE GENOMIC DNA]</scope>
    <source>
        <strain evidence="4 6">J2</strain>
    </source>
</reference>
<dbReference type="EMBL" id="CP014206">
    <property type="protein sequence ID" value="AMK10905.1"/>
    <property type="molecule type" value="Genomic_DNA"/>
</dbReference>
<feature type="chain" id="PRO_5044548173" evidence="2">
    <location>
        <begin position="26"/>
        <end position="397"/>
    </location>
</feature>
<feature type="domain" description="SLH" evidence="3">
    <location>
        <begin position="341"/>
        <end position="383"/>
    </location>
</feature>
<dbReference type="AlphaFoldDB" id="A0A126QN95"/>
<accession>A0A126QN95</accession>
<proteinExistence type="predicted"/>
<dbReference type="Proteomes" id="UP000055611">
    <property type="component" value="Chromosome"/>
</dbReference>
<keyword evidence="2" id="KW-0732">Signal</keyword>
<evidence type="ECO:0000313" key="6">
    <source>
        <dbReference type="Proteomes" id="UP000055611"/>
    </source>
</evidence>
<dbReference type="EMBL" id="SOBK01000001">
    <property type="protein sequence ID" value="TDT91897.1"/>
    <property type="molecule type" value="Genomic_DNA"/>
</dbReference>
<gene>
    <name evidence="4" type="ORF">AWY79_07175</name>
    <name evidence="5" type="ORF">EDC59_101300</name>
</gene>
<organism evidence="5 7">
    <name type="scientific">Pseudodesulfovibrio indicus</name>
    <dbReference type="NCBI Taxonomy" id="1716143"/>
    <lineage>
        <taxon>Bacteria</taxon>
        <taxon>Pseudomonadati</taxon>
        <taxon>Thermodesulfobacteriota</taxon>
        <taxon>Desulfovibrionia</taxon>
        <taxon>Desulfovibrionales</taxon>
        <taxon>Desulfovibrionaceae</taxon>
    </lineage>
</organism>
<feature type="repeat" description="TPR" evidence="1">
    <location>
        <begin position="34"/>
        <end position="67"/>
    </location>
</feature>
<dbReference type="Proteomes" id="UP000295506">
    <property type="component" value="Unassembled WGS sequence"/>
</dbReference>
<keyword evidence="6" id="KW-1185">Reference proteome</keyword>
<dbReference type="OrthoDB" id="5446486at2"/>
<evidence type="ECO:0000259" key="3">
    <source>
        <dbReference type="Pfam" id="PF00395"/>
    </source>
</evidence>
<dbReference type="InterPro" id="IPR011990">
    <property type="entry name" value="TPR-like_helical_dom_sf"/>
</dbReference>